<evidence type="ECO:0000313" key="3">
    <source>
        <dbReference type="Proteomes" id="UP000626244"/>
    </source>
</evidence>
<organism evidence="2 3">
    <name type="scientific">Gottfriedia solisilvae</name>
    <dbReference type="NCBI Taxonomy" id="1516104"/>
    <lineage>
        <taxon>Bacteria</taxon>
        <taxon>Bacillati</taxon>
        <taxon>Bacillota</taxon>
        <taxon>Bacilli</taxon>
        <taxon>Bacillales</taxon>
        <taxon>Bacillaceae</taxon>
        <taxon>Gottfriedia</taxon>
    </lineage>
</organism>
<feature type="domain" description="AraC effector-binding" evidence="1">
    <location>
        <begin position="5"/>
        <end position="161"/>
    </location>
</feature>
<dbReference type="EMBL" id="BMHB01000001">
    <property type="protein sequence ID" value="GGI14038.1"/>
    <property type="molecule type" value="Genomic_DNA"/>
</dbReference>
<dbReference type="RefSeq" id="WP_371870379.1">
    <property type="nucleotide sequence ID" value="NZ_BMHB01000001.1"/>
</dbReference>
<dbReference type="InterPro" id="IPR011256">
    <property type="entry name" value="Reg_factor_effector_dom_sf"/>
</dbReference>
<accession>A0A8J3AGP2</accession>
<proteinExistence type="predicted"/>
<sequence>MTTITEKVFIKNEPMFFIGDFVTTTNQIEMSEKALIPKQWEKFYSNQLANQIQSKKNATILALYTNYETDENGSYSFAIGAEVSNIEQIPDGMKSYSIEPNQYIVFTTRKGPVQEVVVEAWQHIWEWSKTNKRAFTTDFELYDERSIDPNNSQVDIYISIK</sequence>
<name>A0A8J3AGP2_9BACI</name>
<dbReference type="SMART" id="SM00871">
    <property type="entry name" value="AraC_E_bind"/>
    <property type="match status" value="1"/>
</dbReference>
<dbReference type="AlphaFoldDB" id="A0A8J3AGP2"/>
<dbReference type="InterPro" id="IPR029441">
    <property type="entry name" value="Cass2"/>
</dbReference>
<dbReference type="InterPro" id="IPR053182">
    <property type="entry name" value="YobU-like_regulator"/>
</dbReference>
<reference evidence="3" key="1">
    <citation type="journal article" date="2019" name="Int. J. Syst. Evol. Microbiol.">
        <title>The Global Catalogue of Microorganisms (GCM) 10K type strain sequencing project: providing services to taxonomists for standard genome sequencing and annotation.</title>
        <authorList>
            <consortium name="The Broad Institute Genomics Platform"/>
            <consortium name="The Broad Institute Genome Sequencing Center for Infectious Disease"/>
            <person name="Wu L."/>
            <person name="Ma J."/>
        </authorList>
    </citation>
    <scope>NUCLEOTIDE SEQUENCE [LARGE SCALE GENOMIC DNA]</scope>
    <source>
        <strain evidence="3">CGMCC 1.14993</strain>
    </source>
</reference>
<evidence type="ECO:0000259" key="1">
    <source>
        <dbReference type="SMART" id="SM00871"/>
    </source>
</evidence>
<dbReference type="SUPFAM" id="SSF55136">
    <property type="entry name" value="Probable bacterial effector-binding domain"/>
    <property type="match status" value="1"/>
</dbReference>
<dbReference type="GO" id="GO:0003677">
    <property type="term" value="F:DNA binding"/>
    <property type="evidence" value="ECO:0007669"/>
    <property type="project" value="UniProtKB-KW"/>
</dbReference>
<dbReference type="InterPro" id="IPR010499">
    <property type="entry name" value="AraC_E-bd"/>
</dbReference>
<evidence type="ECO:0000313" key="2">
    <source>
        <dbReference type="EMBL" id="GGI14038.1"/>
    </source>
</evidence>
<gene>
    <name evidence="2" type="ORF">GCM10007380_20940</name>
</gene>
<dbReference type="PANTHER" id="PTHR36444">
    <property type="entry name" value="TRANSCRIPTIONAL REGULATOR PROTEIN YOBU-RELATED"/>
    <property type="match status" value="1"/>
</dbReference>
<comment type="caution">
    <text evidence="2">The sequence shown here is derived from an EMBL/GenBank/DDBJ whole genome shotgun (WGS) entry which is preliminary data.</text>
</comment>
<protein>
    <submittedName>
        <fullName evidence="2">DNA-binding protein</fullName>
    </submittedName>
</protein>
<dbReference type="Proteomes" id="UP000626244">
    <property type="component" value="Unassembled WGS sequence"/>
</dbReference>
<keyword evidence="2" id="KW-0238">DNA-binding</keyword>
<dbReference type="Gene3D" id="3.20.80.10">
    <property type="entry name" value="Regulatory factor, effector binding domain"/>
    <property type="match status" value="1"/>
</dbReference>
<keyword evidence="3" id="KW-1185">Reference proteome</keyword>
<dbReference type="PANTHER" id="PTHR36444:SF2">
    <property type="entry name" value="TRANSCRIPTIONAL REGULATOR PROTEIN YOBU-RELATED"/>
    <property type="match status" value="1"/>
</dbReference>
<dbReference type="Pfam" id="PF14526">
    <property type="entry name" value="Cass2"/>
    <property type="match status" value="1"/>
</dbReference>